<evidence type="ECO:0000313" key="6">
    <source>
        <dbReference type="Proteomes" id="UP001217089"/>
    </source>
</evidence>
<dbReference type="EMBL" id="JARBDR010000141">
    <property type="protein sequence ID" value="KAJ8320505.1"/>
    <property type="molecule type" value="Genomic_DNA"/>
</dbReference>
<dbReference type="Gene3D" id="2.60.40.150">
    <property type="entry name" value="C2 domain"/>
    <property type="match status" value="1"/>
</dbReference>
<reference evidence="5 6" key="1">
    <citation type="submission" date="2022-12" db="EMBL/GenBank/DDBJ databases">
        <title>Chromosome-level genome of Tegillarca granosa.</title>
        <authorList>
            <person name="Kim J."/>
        </authorList>
    </citation>
    <scope>NUCLEOTIDE SEQUENCE [LARGE SCALE GENOMIC DNA]</scope>
    <source>
        <strain evidence="5">Teg-2019</strain>
        <tissue evidence="5">Adductor muscle</tissue>
    </source>
</reference>
<accession>A0ABQ9FXP2</accession>
<feature type="compositionally biased region" description="Basic and acidic residues" evidence="4">
    <location>
        <begin position="143"/>
        <end position="164"/>
    </location>
</feature>
<dbReference type="InterPro" id="IPR050776">
    <property type="entry name" value="Ank_Repeat/CDKN_Inhibitor"/>
</dbReference>
<dbReference type="Gene3D" id="1.25.40.20">
    <property type="entry name" value="Ankyrin repeat-containing domain"/>
    <property type="match status" value="1"/>
</dbReference>
<dbReference type="InterPro" id="IPR036770">
    <property type="entry name" value="Ankyrin_rpt-contain_sf"/>
</dbReference>
<dbReference type="PANTHER" id="PTHR24201:SF15">
    <property type="entry name" value="ANKYRIN REPEAT DOMAIN-CONTAINING PROTEIN 66"/>
    <property type="match status" value="1"/>
</dbReference>
<evidence type="ECO:0000256" key="2">
    <source>
        <dbReference type="ARBA" id="ARBA00023043"/>
    </source>
</evidence>
<feature type="repeat" description="ANK" evidence="3">
    <location>
        <begin position="40"/>
        <end position="72"/>
    </location>
</feature>
<evidence type="ECO:0000256" key="1">
    <source>
        <dbReference type="ARBA" id="ARBA00022737"/>
    </source>
</evidence>
<keyword evidence="1" id="KW-0677">Repeat</keyword>
<dbReference type="InterPro" id="IPR035892">
    <property type="entry name" value="C2_domain_sf"/>
</dbReference>
<dbReference type="InterPro" id="IPR002110">
    <property type="entry name" value="Ankyrin_rpt"/>
</dbReference>
<dbReference type="PANTHER" id="PTHR24201">
    <property type="entry name" value="ANK_REP_REGION DOMAIN-CONTAINING PROTEIN"/>
    <property type="match status" value="1"/>
</dbReference>
<dbReference type="SUPFAM" id="SSF49562">
    <property type="entry name" value="C2 domain (Calcium/lipid-binding domain, CaLB)"/>
    <property type="match status" value="1"/>
</dbReference>
<dbReference type="PROSITE" id="PS50297">
    <property type="entry name" value="ANK_REP_REGION"/>
    <property type="match status" value="2"/>
</dbReference>
<keyword evidence="2 3" id="KW-0040">ANK repeat</keyword>
<name>A0ABQ9FXP2_TEGGR</name>
<comment type="caution">
    <text evidence="5">The sequence shown here is derived from an EMBL/GenBank/DDBJ whole genome shotgun (WGS) entry which is preliminary data.</text>
</comment>
<sequence length="491" mass="55279">MGSLEGTYDTCLHEAVRYGDIEETRMALQQGYDPNLIGVYQWSSLHEAAHNGELEILKLLLDKKGDPNRRDLLQGYTALHYAAREGHSDCLQLLVDKGGRYDVTDNDGNNSYDVATSECKLILDKLRVKDLMKLSPQDAKKQILEKSDSLDGKHPGEKGKHFEDLNTSLTSESSDSHVTEDKTRPALGYVHLTFEYHAHKTTLKIRVWQISDLLLPPPNTSMIHSVYVKSYLMPDKKKDSKRKTEEVKVESSEAHYKMSKKVDKGLSVQHVFSPSTFKFSKPLEYTNVTKEAVKEKSVQIEVCVTQKYTKRSFLIGMYHMPLKSAIKKLVREKYPLIPCMNHTIPANMKVYCASELQITNAAKVFYSNPNVRNISNSDISEISGRAVSDPDIPGLNIADKLISSVSVDVDSDSGAKADSKITIPGEMENGEILSEKSNVDHDNMRFVDMSDSEDDNPVFIDDSIYDSSEEISEYVDKFSPFKELNDEVSEV</sequence>
<feature type="repeat" description="ANK" evidence="3">
    <location>
        <begin position="74"/>
        <end position="106"/>
    </location>
</feature>
<protein>
    <submittedName>
        <fullName evidence="5">Uncharacterized protein</fullName>
    </submittedName>
</protein>
<evidence type="ECO:0000256" key="4">
    <source>
        <dbReference type="SAM" id="MobiDB-lite"/>
    </source>
</evidence>
<evidence type="ECO:0000256" key="3">
    <source>
        <dbReference type="PROSITE-ProRule" id="PRU00023"/>
    </source>
</evidence>
<keyword evidence="6" id="KW-1185">Reference proteome</keyword>
<dbReference type="Pfam" id="PF13637">
    <property type="entry name" value="Ank_4"/>
    <property type="match status" value="1"/>
</dbReference>
<proteinExistence type="predicted"/>
<evidence type="ECO:0000313" key="5">
    <source>
        <dbReference type="EMBL" id="KAJ8320505.1"/>
    </source>
</evidence>
<organism evidence="5 6">
    <name type="scientific">Tegillarca granosa</name>
    <name type="common">Malaysian cockle</name>
    <name type="synonym">Anadara granosa</name>
    <dbReference type="NCBI Taxonomy" id="220873"/>
    <lineage>
        <taxon>Eukaryota</taxon>
        <taxon>Metazoa</taxon>
        <taxon>Spiralia</taxon>
        <taxon>Lophotrochozoa</taxon>
        <taxon>Mollusca</taxon>
        <taxon>Bivalvia</taxon>
        <taxon>Autobranchia</taxon>
        <taxon>Pteriomorphia</taxon>
        <taxon>Arcoida</taxon>
        <taxon>Arcoidea</taxon>
        <taxon>Arcidae</taxon>
        <taxon>Tegillarca</taxon>
    </lineage>
</organism>
<feature type="region of interest" description="Disordered" evidence="4">
    <location>
        <begin position="143"/>
        <end position="180"/>
    </location>
</feature>
<gene>
    <name evidence="5" type="ORF">KUTeg_002092</name>
</gene>
<dbReference type="Proteomes" id="UP001217089">
    <property type="component" value="Unassembled WGS sequence"/>
</dbReference>
<dbReference type="PROSITE" id="PS50088">
    <property type="entry name" value="ANK_REPEAT"/>
    <property type="match status" value="2"/>
</dbReference>
<dbReference type="SUPFAM" id="SSF48403">
    <property type="entry name" value="Ankyrin repeat"/>
    <property type="match status" value="1"/>
</dbReference>
<dbReference type="SMART" id="SM00248">
    <property type="entry name" value="ANK"/>
    <property type="match status" value="3"/>
</dbReference>